<keyword evidence="2" id="KW-1185">Reference proteome</keyword>
<sequence length="108" mass="11964">MRELNIGGQVVRVRATPLALLYYRQEFGTALLSDMAKIKTGISGFDHVLCLQIIWAMAKAENGPGKQFPSFETWLSSFDEINLFDTTFVTAALEEAARGFLGTKSSQE</sequence>
<dbReference type="AlphaFoldDB" id="K8EI28"/>
<organism evidence="1 2">
    <name type="scientific">Desulforamulus hydrothermalis Lam5 = DSM 18033</name>
    <dbReference type="NCBI Taxonomy" id="1121428"/>
    <lineage>
        <taxon>Bacteria</taxon>
        <taxon>Bacillati</taxon>
        <taxon>Bacillota</taxon>
        <taxon>Clostridia</taxon>
        <taxon>Eubacteriales</taxon>
        <taxon>Peptococcaceae</taxon>
        <taxon>Desulforamulus</taxon>
    </lineage>
</organism>
<proteinExistence type="predicted"/>
<gene>
    <name evidence="1" type="ORF">DESHY_20145</name>
</gene>
<dbReference type="EMBL" id="CAOS01000009">
    <property type="protein sequence ID" value="CCO08276.1"/>
    <property type="molecule type" value="Genomic_DNA"/>
</dbReference>
<comment type="caution">
    <text evidence="1">The sequence shown here is derived from an EMBL/GenBank/DDBJ whole genome shotgun (WGS) entry which is preliminary data.</text>
</comment>
<name>K8EI28_9FIRM</name>
<evidence type="ECO:0000313" key="2">
    <source>
        <dbReference type="Proteomes" id="UP000009315"/>
    </source>
</evidence>
<reference evidence="1 2" key="1">
    <citation type="journal article" date="2013" name="Genome Announc.">
        <title>Genome Sequence of the Sulfate-Reducing Bacterium Desulfotomaculum hydrothermale Lam5(T).</title>
        <authorList>
            <person name="Amin O."/>
            <person name="Fardeau M.L."/>
            <person name="Valette O."/>
            <person name="Hirschler-Rea A."/>
            <person name="Barbe V."/>
            <person name="Medigue C."/>
            <person name="Vacherie B."/>
            <person name="Ollivier B."/>
            <person name="Bertin P.N."/>
            <person name="Dolla A."/>
        </authorList>
    </citation>
    <scope>NUCLEOTIDE SEQUENCE [LARGE SCALE GENOMIC DNA]</scope>
    <source>
        <strain evidence="2">Lam5 / DSM 18033</strain>
    </source>
</reference>
<dbReference type="Proteomes" id="UP000009315">
    <property type="component" value="Unassembled WGS sequence"/>
</dbReference>
<dbReference type="OrthoDB" id="2113022at2"/>
<protein>
    <submittedName>
        <fullName evidence="1">Phage related protein</fullName>
    </submittedName>
</protein>
<dbReference type="eggNOG" id="ENOG5032YNJ">
    <property type="taxonomic scope" value="Bacteria"/>
</dbReference>
<evidence type="ECO:0000313" key="1">
    <source>
        <dbReference type="EMBL" id="CCO08276.1"/>
    </source>
</evidence>
<dbReference type="RefSeq" id="WP_008411622.1">
    <property type="nucleotide sequence ID" value="NZ_CAOS01000009.1"/>
</dbReference>
<accession>K8EI28</accession>
<dbReference type="STRING" id="1121428.DESHY_20145"/>